<dbReference type="Proteomes" id="UP000240010">
    <property type="component" value="Unassembled WGS sequence"/>
</dbReference>
<keyword evidence="3" id="KW-0597">Phosphoprotein</keyword>
<evidence type="ECO:0000256" key="1">
    <source>
        <dbReference type="ARBA" id="ARBA00000085"/>
    </source>
</evidence>
<reference evidence="8 9" key="1">
    <citation type="submission" date="2018-02" db="EMBL/GenBank/DDBJ databases">
        <title>Subsurface microbial communities from deep shales in Ohio and West Virginia, USA.</title>
        <authorList>
            <person name="Wrighton K."/>
        </authorList>
    </citation>
    <scope>NUCLEOTIDE SEQUENCE [LARGE SCALE GENOMIC DNA]</scope>
    <source>
        <strain evidence="8 9">OWC-DMM</strain>
    </source>
</reference>
<evidence type="ECO:0000256" key="2">
    <source>
        <dbReference type="ARBA" id="ARBA00012438"/>
    </source>
</evidence>
<dbReference type="EMBL" id="PTIZ01000004">
    <property type="protein sequence ID" value="PPK76307.1"/>
    <property type="molecule type" value="Genomic_DNA"/>
</dbReference>
<dbReference type="SMART" id="SM00387">
    <property type="entry name" value="HATPase_c"/>
    <property type="match status" value="1"/>
</dbReference>
<name>A0A2S6HFQ6_9GAMM</name>
<dbReference type="PANTHER" id="PTHR43065">
    <property type="entry name" value="SENSOR HISTIDINE KINASE"/>
    <property type="match status" value="1"/>
</dbReference>
<dbReference type="Gene3D" id="3.30.450.20">
    <property type="entry name" value="PAS domain"/>
    <property type="match status" value="1"/>
</dbReference>
<dbReference type="InterPro" id="IPR036097">
    <property type="entry name" value="HisK_dim/P_sf"/>
</dbReference>
<keyword evidence="8" id="KW-0808">Transferase</keyword>
<dbReference type="Pfam" id="PF08448">
    <property type="entry name" value="PAS_4"/>
    <property type="match status" value="1"/>
</dbReference>
<dbReference type="CDD" id="cd00130">
    <property type="entry name" value="PAS"/>
    <property type="match status" value="1"/>
</dbReference>
<dbReference type="PROSITE" id="PS50112">
    <property type="entry name" value="PAS"/>
    <property type="match status" value="1"/>
</dbReference>
<feature type="transmembrane region" description="Helical" evidence="4">
    <location>
        <begin position="63"/>
        <end position="89"/>
    </location>
</feature>
<dbReference type="Pfam" id="PF00512">
    <property type="entry name" value="HisKA"/>
    <property type="match status" value="1"/>
</dbReference>
<dbReference type="NCBIfam" id="TIGR00229">
    <property type="entry name" value="sensory_box"/>
    <property type="match status" value="1"/>
</dbReference>
<dbReference type="RefSeq" id="WP_104428770.1">
    <property type="nucleotide sequence ID" value="NZ_PTIZ01000004.1"/>
</dbReference>
<dbReference type="Pfam" id="PF25487">
    <property type="entry name" value="ETR1_N"/>
    <property type="match status" value="1"/>
</dbReference>
<dbReference type="SUPFAM" id="SSF55785">
    <property type="entry name" value="PYP-like sensor domain (PAS domain)"/>
    <property type="match status" value="1"/>
</dbReference>
<dbReference type="Gene3D" id="1.10.287.130">
    <property type="match status" value="1"/>
</dbReference>
<dbReference type="CDD" id="cd00082">
    <property type="entry name" value="HisKA"/>
    <property type="match status" value="1"/>
</dbReference>
<evidence type="ECO:0000313" key="9">
    <source>
        <dbReference type="Proteomes" id="UP000240010"/>
    </source>
</evidence>
<accession>A0A2S6HFQ6</accession>
<comment type="caution">
    <text evidence="8">The sequence shown here is derived from an EMBL/GenBank/DDBJ whole genome shotgun (WGS) entry which is preliminary data.</text>
</comment>
<dbReference type="InterPro" id="IPR013656">
    <property type="entry name" value="PAS_4"/>
</dbReference>
<dbReference type="Gene3D" id="3.30.565.10">
    <property type="entry name" value="Histidine kinase-like ATPase, C-terminal domain"/>
    <property type="match status" value="1"/>
</dbReference>
<dbReference type="InterPro" id="IPR000014">
    <property type="entry name" value="PAS"/>
</dbReference>
<dbReference type="AlphaFoldDB" id="A0A2S6HFQ6"/>
<dbReference type="PROSITE" id="PS50109">
    <property type="entry name" value="HIS_KIN"/>
    <property type="match status" value="1"/>
</dbReference>
<keyword evidence="4" id="KW-0472">Membrane</keyword>
<proteinExistence type="predicted"/>
<feature type="transmembrane region" description="Helical" evidence="4">
    <location>
        <begin position="95"/>
        <end position="115"/>
    </location>
</feature>
<keyword evidence="4" id="KW-0812">Transmembrane</keyword>
<dbReference type="GO" id="GO:0000155">
    <property type="term" value="F:phosphorelay sensor kinase activity"/>
    <property type="evidence" value="ECO:0007669"/>
    <property type="project" value="InterPro"/>
</dbReference>
<dbReference type="SUPFAM" id="SSF55874">
    <property type="entry name" value="ATPase domain of HSP90 chaperone/DNA topoisomerase II/histidine kinase"/>
    <property type="match status" value="1"/>
</dbReference>
<dbReference type="InterPro" id="IPR035965">
    <property type="entry name" value="PAS-like_dom_sf"/>
</dbReference>
<evidence type="ECO:0000256" key="4">
    <source>
        <dbReference type="SAM" id="Phobius"/>
    </source>
</evidence>
<evidence type="ECO:0000256" key="3">
    <source>
        <dbReference type="ARBA" id="ARBA00022553"/>
    </source>
</evidence>
<dbReference type="InterPro" id="IPR003594">
    <property type="entry name" value="HATPase_dom"/>
</dbReference>
<organism evidence="8 9">
    <name type="scientific">Methylobacter tundripaludum</name>
    <dbReference type="NCBI Taxonomy" id="173365"/>
    <lineage>
        <taxon>Bacteria</taxon>
        <taxon>Pseudomonadati</taxon>
        <taxon>Pseudomonadota</taxon>
        <taxon>Gammaproteobacteria</taxon>
        <taxon>Methylococcales</taxon>
        <taxon>Methylococcaceae</taxon>
        <taxon>Methylobacter</taxon>
    </lineage>
</organism>
<dbReference type="EC" id="2.7.13.3" evidence="2"/>
<dbReference type="InterPro" id="IPR058544">
    <property type="entry name" value="ETR1_N"/>
</dbReference>
<dbReference type="InterPro" id="IPR036890">
    <property type="entry name" value="HATPase_C_sf"/>
</dbReference>
<evidence type="ECO:0000259" key="5">
    <source>
        <dbReference type="PROSITE" id="PS50109"/>
    </source>
</evidence>
<comment type="catalytic activity">
    <reaction evidence="1">
        <text>ATP + protein L-histidine = ADP + protein N-phospho-L-histidine.</text>
        <dbReference type="EC" id="2.7.13.3"/>
    </reaction>
</comment>
<evidence type="ECO:0000259" key="7">
    <source>
        <dbReference type="PROSITE" id="PS50113"/>
    </source>
</evidence>
<gene>
    <name evidence="8" type="ORF">B0F87_104400</name>
</gene>
<dbReference type="Pfam" id="PF02518">
    <property type="entry name" value="HATPase_c"/>
    <property type="match status" value="1"/>
</dbReference>
<dbReference type="InterPro" id="IPR003661">
    <property type="entry name" value="HisK_dim/P_dom"/>
</dbReference>
<dbReference type="InterPro" id="IPR000700">
    <property type="entry name" value="PAS-assoc_C"/>
</dbReference>
<keyword evidence="8" id="KW-0418">Kinase</keyword>
<dbReference type="PRINTS" id="PR00344">
    <property type="entry name" value="BCTRLSENSOR"/>
</dbReference>
<dbReference type="InterPro" id="IPR004358">
    <property type="entry name" value="Sig_transdc_His_kin-like_C"/>
</dbReference>
<dbReference type="PANTHER" id="PTHR43065:SF42">
    <property type="entry name" value="TWO-COMPONENT SENSOR PPRA"/>
    <property type="match status" value="1"/>
</dbReference>
<dbReference type="SMART" id="SM00091">
    <property type="entry name" value="PAS"/>
    <property type="match status" value="1"/>
</dbReference>
<evidence type="ECO:0000313" key="8">
    <source>
        <dbReference type="EMBL" id="PPK76307.1"/>
    </source>
</evidence>
<dbReference type="SUPFAM" id="SSF47384">
    <property type="entry name" value="Homodimeric domain of signal transducing histidine kinase"/>
    <property type="match status" value="1"/>
</dbReference>
<protein>
    <recommendedName>
        <fullName evidence="2">histidine kinase</fullName>
        <ecNumber evidence="2">2.7.13.3</ecNumber>
    </recommendedName>
</protein>
<keyword evidence="4" id="KW-1133">Transmembrane helix</keyword>
<feature type="domain" description="PAS" evidence="6">
    <location>
        <begin position="144"/>
        <end position="214"/>
    </location>
</feature>
<feature type="transmembrane region" description="Helical" evidence="4">
    <location>
        <begin position="25"/>
        <end position="51"/>
    </location>
</feature>
<sequence length="514" mass="58144">MHTLIDLFDVKGLIPHGYCLSWSPLLLWLHVASDLLIALAYYAIPLILVYFIRQRKDLPYPWLVVMFAGFIVACGTTHLLSAITVWIPMYWLDGLLKAFTAIISIATAMLMIWVVPRVLSVPTVAQLQAEIQQRKTAEGALRESENKLVTILDNVEAFIYIKDCNYQYQYVNQPVQQLFGKAVKDIIGKSDDAFFDEATAAKVHEDNRRVIEQGERIATEYVYTNKDNTITHAYFTVNQPLRREDGSIYGLCGISTDISEQKHREQQDKKHLDELAHVTRLGLMGEMASGIAHEVNQPLTAISSYTQVSLNLINTENPDLVRLTEILSKTQQQALRAGRIIHRMREFVKSHSKHRSSADVNTLIHEAVGLCIAELKQNDIKLKFELENNLPPVYVDHIQIEQVIINLIRNSVEALQNLSAKQQRQLTVNSRLALNNGVRVEVKDNGPGLDQDQRQKILTPFYTTKADGMGMGLSISRSLIEAHNGTLHCNSRPGKGATFYFTLPNYIQRKSGKR</sequence>
<dbReference type="PROSITE" id="PS50113">
    <property type="entry name" value="PAC"/>
    <property type="match status" value="1"/>
</dbReference>
<dbReference type="SMART" id="SM00388">
    <property type="entry name" value="HisKA"/>
    <property type="match status" value="1"/>
</dbReference>
<evidence type="ECO:0000259" key="6">
    <source>
        <dbReference type="PROSITE" id="PS50112"/>
    </source>
</evidence>
<dbReference type="InterPro" id="IPR005467">
    <property type="entry name" value="His_kinase_dom"/>
</dbReference>
<feature type="domain" description="PAC" evidence="7">
    <location>
        <begin position="217"/>
        <end position="270"/>
    </location>
</feature>
<feature type="domain" description="Histidine kinase" evidence="5">
    <location>
        <begin position="290"/>
        <end position="507"/>
    </location>
</feature>